<feature type="transmembrane region" description="Helical" evidence="1">
    <location>
        <begin position="62"/>
        <end position="80"/>
    </location>
</feature>
<sequence length="110" mass="12957">MFRLSSSSTAGLWLSLLRKNTRITFWTILRPSKSFSLCCYQHSSGFFLYCCILNSTSGRKAAPFPFLIFFTYAYISNIRAHRLLRFKTKELHLEGDTSLWFHHEPHIHHD</sequence>
<dbReference type="EMBL" id="JAHRIO010061994">
    <property type="protein sequence ID" value="MEQ2179096.1"/>
    <property type="molecule type" value="Genomic_DNA"/>
</dbReference>
<accession>A0ABV0P6L5</accession>
<protein>
    <submittedName>
        <fullName evidence="2">Uncharacterized protein</fullName>
    </submittedName>
</protein>
<keyword evidence="1" id="KW-1133">Transmembrane helix</keyword>
<reference evidence="2 3" key="1">
    <citation type="submission" date="2021-06" db="EMBL/GenBank/DDBJ databases">
        <authorList>
            <person name="Palmer J.M."/>
        </authorList>
    </citation>
    <scope>NUCLEOTIDE SEQUENCE [LARGE SCALE GENOMIC DNA]</scope>
    <source>
        <strain evidence="2 3">GA_2019</strain>
        <tissue evidence="2">Muscle</tissue>
    </source>
</reference>
<organism evidence="2 3">
    <name type="scientific">Goodea atripinnis</name>
    <dbReference type="NCBI Taxonomy" id="208336"/>
    <lineage>
        <taxon>Eukaryota</taxon>
        <taxon>Metazoa</taxon>
        <taxon>Chordata</taxon>
        <taxon>Craniata</taxon>
        <taxon>Vertebrata</taxon>
        <taxon>Euteleostomi</taxon>
        <taxon>Actinopterygii</taxon>
        <taxon>Neopterygii</taxon>
        <taxon>Teleostei</taxon>
        <taxon>Neoteleostei</taxon>
        <taxon>Acanthomorphata</taxon>
        <taxon>Ovalentaria</taxon>
        <taxon>Atherinomorphae</taxon>
        <taxon>Cyprinodontiformes</taxon>
        <taxon>Goodeidae</taxon>
        <taxon>Goodea</taxon>
    </lineage>
</organism>
<keyword evidence="1" id="KW-0812">Transmembrane</keyword>
<keyword evidence="1" id="KW-0472">Membrane</keyword>
<evidence type="ECO:0000256" key="1">
    <source>
        <dbReference type="SAM" id="Phobius"/>
    </source>
</evidence>
<proteinExistence type="predicted"/>
<comment type="caution">
    <text evidence="2">The sequence shown here is derived from an EMBL/GenBank/DDBJ whole genome shotgun (WGS) entry which is preliminary data.</text>
</comment>
<evidence type="ECO:0000313" key="2">
    <source>
        <dbReference type="EMBL" id="MEQ2179096.1"/>
    </source>
</evidence>
<keyword evidence="3" id="KW-1185">Reference proteome</keyword>
<evidence type="ECO:0000313" key="3">
    <source>
        <dbReference type="Proteomes" id="UP001476798"/>
    </source>
</evidence>
<dbReference type="Proteomes" id="UP001476798">
    <property type="component" value="Unassembled WGS sequence"/>
</dbReference>
<name>A0ABV0P6L5_9TELE</name>
<gene>
    <name evidence="2" type="ORF">GOODEAATRI_021111</name>
</gene>